<dbReference type="Proteomes" id="UP000836597">
    <property type="component" value="Chromosome"/>
</dbReference>
<dbReference type="Pfam" id="PF11760">
    <property type="entry name" value="CbiG_N"/>
    <property type="match status" value="1"/>
</dbReference>
<dbReference type="GO" id="GO:0009236">
    <property type="term" value="P:cobalamin biosynthetic process"/>
    <property type="evidence" value="ECO:0007669"/>
    <property type="project" value="InterPro"/>
</dbReference>
<dbReference type="PANTHER" id="PTHR37477:SF1">
    <property type="entry name" value="COBALT-PRECORRIN-5A HYDROLASE"/>
    <property type="match status" value="1"/>
</dbReference>
<reference evidence="5" key="2">
    <citation type="submission" date="2020-01" db="EMBL/GenBank/DDBJ databases">
        <authorList>
            <person name="Hornung B."/>
        </authorList>
    </citation>
    <scope>NUCLEOTIDE SEQUENCE</scope>
    <source>
        <strain evidence="5">PacBioINE</strain>
    </source>
</reference>
<dbReference type="InterPro" id="IPR052553">
    <property type="entry name" value="CbiG_hydrolase"/>
</dbReference>
<dbReference type="InterPro" id="IPR036518">
    <property type="entry name" value="CobE/GbiG_C_sf"/>
</dbReference>
<feature type="domain" description="CobE/GbiG C-terminal" evidence="2">
    <location>
        <begin position="304"/>
        <end position="423"/>
    </location>
</feature>
<dbReference type="InterPro" id="IPR038029">
    <property type="entry name" value="GbiG_N_sf"/>
</dbReference>
<dbReference type="SUPFAM" id="SSF159664">
    <property type="entry name" value="CobE/GbiG C-terminal domain-like"/>
    <property type="match status" value="1"/>
</dbReference>
<evidence type="ECO:0000259" key="2">
    <source>
        <dbReference type="Pfam" id="PF01890"/>
    </source>
</evidence>
<dbReference type="KEGG" id="aacx:DEACI_2576"/>
<feature type="region of interest" description="Disordered" evidence="1">
    <location>
        <begin position="199"/>
        <end position="276"/>
    </location>
</feature>
<name>A0A8S0Y3B3_9FIRM</name>
<dbReference type="InterPro" id="IPR021745">
    <property type="entry name" value="CbiG_mid"/>
</dbReference>
<dbReference type="Gene3D" id="3.40.50.11220">
    <property type="match status" value="1"/>
</dbReference>
<dbReference type="EMBL" id="CDGJ01000078">
    <property type="protein sequence ID" value="CEJ08251.1"/>
    <property type="molecule type" value="Genomic_DNA"/>
</dbReference>
<dbReference type="GO" id="GO:0043779">
    <property type="term" value="F:cobalt-precorrin-5A acetaldehyde-lyase activity"/>
    <property type="evidence" value="ECO:0007669"/>
    <property type="project" value="UniProtKB-EC"/>
</dbReference>
<dbReference type="RefSeq" id="WP_240985368.1">
    <property type="nucleotide sequence ID" value="NZ_CDGJ01000078.1"/>
</dbReference>
<dbReference type="AlphaFoldDB" id="A0A8S0Y3B3"/>
<evidence type="ECO:0000313" key="7">
    <source>
        <dbReference type="Proteomes" id="UP001071230"/>
    </source>
</evidence>
<feature type="domain" description="Cobalamin biosynthesis central region" evidence="4">
    <location>
        <begin position="137"/>
        <end position="181"/>
    </location>
</feature>
<gene>
    <name evidence="5" type="ORF">DEACI_2576</name>
    <name evidence="6" type="ORF">DEACI_2726</name>
</gene>
<dbReference type="Pfam" id="PF01890">
    <property type="entry name" value="CbiG_C"/>
    <property type="match status" value="1"/>
</dbReference>
<organism evidence="5">
    <name type="scientific">Acididesulfobacillus acetoxydans</name>
    <dbReference type="NCBI Taxonomy" id="1561005"/>
    <lineage>
        <taxon>Bacteria</taxon>
        <taxon>Bacillati</taxon>
        <taxon>Bacillota</taxon>
        <taxon>Clostridia</taxon>
        <taxon>Eubacteriales</taxon>
        <taxon>Peptococcaceae</taxon>
        <taxon>Acididesulfobacillus</taxon>
    </lineage>
</organism>
<dbReference type="InterPro" id="IPR021744">
    <property type="entry name" value="CbiG_N"/>
</dbReference>
<protein>
    <submittedName>
        <fullName evidence="6">Cobalamin biosynthesis protein CbiG</fullName>
    </submittedName>
    <submittedName>
        <fullName evidence="5">Cobalt-precorrin 5A hydrolase</fullName>
        <ecNumber evidence="5">3.7.1.12</ecNumber>
    </submittedName>
</protein>
<feature type="compositionally biased region" description="Basic and acidic residues" evidence="1">
    <location>
        <begin position="259"/>
        <end position="276"/>
    </location>
</feature>
<evidence type="ECO:0000313" key="6">
    <source>
        <dbReference type="EMBL" id="CEJ08251.1"/>
    </source>
</evidence>
<reference evidence="6" key="1">
    <citation type="submission" date="2014-11" db="EMBL/GenBank/DDBJ databases">
        <authorList>
            <person name="Hornung B.V."/>
        </authorList>
    </citation>
    <scope>NUCLEOTIDE SEQUENCE</scope>
    <source>
        <strain evidence="6">INE</strain>
    </source>
</reference>
<proteinExistence type="predicted"/>
<keyword evidence="7" id="KW-1185">Reference proteome</keyword>
<sequence>MKAALIALTDRGGAVARALAGVLPEPADIFLHVHCSPFPAWARPFRRLKELLPEIWQEYRLFVFVMASGIAVRQIASLLHSKDRDPAVLVADEGGRFLIPLLSGHLGGANAWAKFLEEKTGALAVITTATDVNGLVAPDEYARRLGWRVTPLANLPAVNRHLLEKGYLTVATEFALAPGHPLRQDPNYLFLGTAGLSPGSKLSRKTDRPSREADNINTLPADAGSGGGARNAGRNSAGTGRAAQNAGRNNTSRGWALRDAGRENRSTGAARELDRREVTPGAQVIISAFPGTANGGIYLVPPVISIGVGCRRGIDSAAVLEGIEVALERAGTSSLAVKGLYSIDLKAGEQGLREAANHLGLPFRTFAAEAIQRMNEEKGLSRSGFVRKMIGVDGVCEAASLLGTEQGVLILPKVKMAGLTLALSLERSLSWVSAREIPNI</sequence>
<evidence type="ECO:0000259" key="4">
    <source>
        <dbReference type="Pfam" id="PF11761"/>
    </source>
</evidence>
<keyword evidence="5" id="KW-0378">Hydrolase</keyword>
<dbReference type="Proteomes" id="UP001071230">
    <property type="component" value="Unassembled WGS sequence"/>
</dbReference>
<dbReference type="EC" id="3.7.1.12" evidence="5"/>
<dbReference type="EMBL" id="LR746496">
    <property type="protein sequence ID" value="CAA7601905.1"/>
    <property type="molecule type" value="Genomic_DNA"/>
</dbReference>
<dbReference type="SUPFAM" id="SSF159672">
    <property type="entry name" value="CbiG N-terminal domain-like"/>
    <property type="match status" value="1"/>
</dbReference>
<accession>A0A8S0Y3B3</accession>
<dbReference type="Gene3D" id="3.30.420.180">
    <property type="entry name" value="CobE/GbiG C-terminal domain"/>
    <property type="match status" value="1"/>
</dbReference>
<feature type="domain" description="Cobalamin synthesis G N-terminal" evidence="3">
    <location>
        <begin position="51"/>
        <end position="131"/>
    </location>
</feature>
<feature type="compositionally biased region" description="Low complexity" evidence="1">
    <location>
        <begin position="231"/>
        <end position="243"/>
    </location>
</feature>
<evidence type="ECO:0000259" key="3">
    <source>
        <dbReference type="Pfam" id="PF11760"/>
    </source>
</evidence>
<evidence type="ECO:0000313" key="5">
    <source>
        <dbReference type="EMBL" id="CAA7601905.1"/>
    </source>
</evidence>
<dbReference type="Pfam" id="PF11761">
    <property type="entry name" value="CbiG_mid"/>
    <property type="match status" value="1"/>
</dbReference>
<feature type="compositionally biased region" description="Basic and acidic residues" evidence="1">
    <location>
        <begin position="204"/>
        <end position="214"/>
    </location>
</feature>
<evidence type="ECO:0000256" key="1">
    <source>
        <dbReference type="SAM" id="MobiDB-lite"/>
    </source>
</evidence>
<dbReference type="InterPro" id="IPR002750">
    <property type="entry name" value="CobE/GbiG_C"/>
</dbReference>
<dbReference type="PANTHER" id="PTHR37477">
    <property type="entry name" value="COBALT-PRECORRIN-5A HYDROLASE"/>
    <property type="match status" value="1"/>
</dbReference>